<gene>
    <name evidence="7" type="ORF">MTAB308_116</name>
</gene>
<dbReference type="InterPro" id="IPR041347">
    <property type="entry name" value="MftR_C"/>
</dbReference>
<reference evidence="7 8" key="1">
    <citation type="submission" date="2017-01" db="EMBL/GenBank/DDBJ databases">
        <authorList>
            <consortium name="Urmite Genomes"/>
        </authorList>
    </citation>
    <scope>NUCLEOTIDE SEQUENCE [LARGE SCALE GENOMIC DNA]</scope>
    <source>
        <strain evidence="7 8">AB308</strain>
    </source>
</reference>
<dbReference type="EMBL" id="FTRV01000008">
    <property type="protein sequence ID" value="SPM26641.1"/>
    <property type="molecule type" value="Genomic_DNA"/>
</dbReference>
<keyword evidence="3" id="KW-0804">Transcription</keyword>
<feature type="region of interest" description="Disordered" evidence="5">
    <location>
        <begin position="1"/>
        <end position="20"/>
    </location>
</feature>
<evidence type="ECO:0000256" key="3">
    <source>
        <dbReference type="ARBA" id="ARBA00023163"/>
    </source>
</evidence>
<dbReference type="InterPro" id="IPR001647">
    <property type="entry name" value="HTH_TetR"/>
</dbReference>
<dbReference type="RefSeq" id="WP_077096881.1">
    <property type="nucleotide sequence ID" value="NZ_LT717697.1"/>
</dbReference>
<dbReference type="SUPFAM" id="SSF46689">
    <property type="entry name" value="Homeodomain-like"/>
    <property type="match status" value="1"/>
</dbReference>
<evidence type="ECO:0000313" key="7">
    <source>
        <dbReference type="EMBL" id="SPM26641.1"/>
    </source>
</evidence>
<dbReference type="Proteomes" id="UP000241595">
    <property type="component" value="Unassembled WGS sequence"/>
</dbReference>
<name>A0A2U3N557_9MYCO</name>
<accession>A0A2U3N557</accession>
<evidence type="ECO:0000313" key="8">
    <source>
        <dbReference type="Proteomes" id="UP000241595"/>
    </source>
</evidence>
<dbReference type="InterPro" id="IPR023772">
    <property type="entry name" value="DNA-bd_HTH_TetR-type_CS"/>
</dbReference>
<dbReference type="InterPro" id="IPR009057">
    <property type="entry name" value="Homeodomain-like_sf"/>
</dbReference>
<evidence type="ECO:0000256" key="1">
    <source>
        <dbReference type="ARBA" id="ARBA00023015"/>
    </source>
</evidence>
<evidence type="ECO:0000256" key="2">
    <source>
        <dbReference type="ARBA" id="ARBA00023125"/>
    </source>
</evidence>
<dbReference type="GO" id="GO:0000976">
    <property type="term" value="F:transcription cis-regulatory region binding"/>
    <property type="evidence" value="ECO:0007669"/>
    <property type="project" value="TreeGrafter"/>
</dbReference>
<keyword evidence="8" id="KW-1185">Reference proteome</keyword>
<dbReference type="InterPro" id="IPR050109">
    <property type="entry name" value="HTH-type_TetR-like_transc_reg"/>
</dbReference>
<dbReference type="PROSITE" id="PS50977">
    <property type="entry name" value="HTH_TETR_2"/>
    <property type="match status" value="1"/>
</dbReference>
<evidence type="ECO:0000256" key="4">
    <source>
        <dbReference type="PROSITE-ProRule" id="PRU00335"/>
    </source>
</evidence>
<dbReference type="GO" id="GO:0003700">
    <property type="term" value="F:DNA-binding transcription factor activity"/>
    <property type="evidence" value="ECO:0007669"/>
    <property type="project" value="TreeGrafter"/>
</dbReference>
<dbReference type="PANTHER" id="PTHR30055:SF234">
    <property type="entry name" value="HTH-TYPE TRANSCRIPTIONAL REGULATOR BETI"/>
    <property type="match status" value="1"/>
</dbReference>
<dbReference type="AlphaFoldDB" id="A0A2U3N557"/>
<protein>
    <submittedName>
        <fullName evidence="7">TetR family transcriptional regulator</fullName>
    </submittedName>
</protein>
<feature type="domain" description="HTH tetR-type" evidence="6">
    <location>
        <begin position="17"/>
        <end position="77"/>
    </location>
</feature>
<dbReference type="Gene3D" id="1.10.357.10">
    <property type="entry name" value="Tetracycline Repressor, domain 2"/>
    <property type="match status" value="1"/>
</dbReference>
<dbReference type="Pfam" id="PF17754">
    <property type="entry name" value="TetR_C_14"/>
    <property type="match status" value="1"/>
</dbReference>
<evidence type="ECO:0000259" key="6">
    <source>
        <dbReference type="PROSITE" id="PS50977"/>
    </source>
</evidence>
<keyword evidence="1" id="KW-0805">Transcription regulation</keyword>
<dbReference type="STRING" id="1841859.GCA_900157385_00110"/>
<organism evidence="7 8">
    <name type="scientific">Mycobacterium terramassiliense</name>
    <dbReference type="NCBI Taxonomy" id="1841859"/>
    <lineage>
        <taxon>Bacteria</taxon>
        <taxon>Bacillati</taxon>
        <taxon>Actinomycetota</taxon>
        <taxon>Actinomycetes</taxon>
        <taxon>Mycobacteriales</taxon>
        <taxon>Mycobacteriaceae</taxon>
        <taxon>Mycobacterium</taxon>
    </lineage>
</organism>
<dbReference type="PROSITE" id="PS01081">
    <property type="entry name" value="HTH_TETR_1"/>
    <property type="match status" value="1"/>
</dbReference>
<keyword evidence="2 4" id="KW-0238">DNA-binding</keyword>
<feature type="DNA-binding region" description="H-T-H motif" evidence="4">
    <location>
        <begin position="40"/>
        <end position="59"/>
    </location>
</feature>
<evidence type="ECO:0000256" key="5">
    <source>
        <dbReference type="SAM" id="MobiDB-lite"/>
    </source>
</evidence>
<dbReference type="Pfam" id="PF00440">
    <property type="entry name" value="TetR_N"/>
    <property type="match status" value="1"/>
</dbReference>
<sequence>MGNHHCNPMGLRERRRRQTSADIRDAAVRLATGRGFDKVTIEEICVEAGISTRTFFNYFPTKESAIAYGPSDLPAELAEDFVAAGPGPYRVVLAELITLAAHHLRDLPPRREQAAGMLELAKTSPAVLAAFLAELERFQNQLTDIVARRQAMRPDDEIPALIAALALTAVRSGIERWASGEPKDADDTPMPYVESAAALVNSIFASDRLIVT</sequence>
<proteinExistence type="predicted"/>
<dbReference type="OrthoDB" id="4143918at2"/>
<dbReference type="PANTHER" id="PTHR30055">
    <property type="entry name" value="HTH-TYPE TRANSCRIPTIONAL REGULATOR RUTR"/>
    <property type="match status" value="1"/>
</dbReference>